<dbReference type="Pfam" id="PF00126">
    <property type="entry name" value="HTH_1"/>
    <property type="match status" value="1"/>
</dbReference>
<dbReference type="InterPro" id="IPR036390">
    <property type="entry name" value="WH_DNA-bd_sf"/>
</dbReference>
<dbReference type="Gene3D" id="3.40.190.290">
    <property type="match status" value="1"/>
</dbReference>
<dbReference type="Proteomes" id="UP000291822">
    <property type="component" value="Unassembled WGS sequence"/>
</dbReference>
<comment type="caution">
    <text evidence="6">The sequence shown here is derived from an EMBL/GenBank/DDBJ whole genome shotgun (WGS) entry which is preliminary data.</text>
</comment>
<dbReference type="SUPFAM" id="SSF53850">
    <property type="entry name" value="Periplasmic binding protein-like II"/>
    <property type="match status" value="1"/>
</dbReference>
<dbReference type="Pfam" id="PF03466">
    <property type="entry name" value="LysR_substrate"/>
    <property type="match status" value="1"/>
</dbReference>
<organism evidence="6 7">
    <name type="scientific">Dyella soli</name>
    <dbReference type="NCBI Taxonomy" id="522319"/>
    <lineage>
        <taxon>Bacteria</taxon>
        <taxon>Pseudomonadati</taxon>
        <taxon>Pseudomonadota</taxon>
        <taxon>Gammaproteobacteria</taxon>
        <taxon>Lysobacterales</taxon>
        <taxon>Rhodanobacteraceae</taxon>
        <taxon>Dyella</taxon>
    </lineage>
</organism>
<dbReference type="Gene3D" id="1.10.10.10">
    <property type="entry name" value="Winged helix-like DNA-binding domain superfamily/Winged helix DNA-binding domain"/>
    <property type="match status" value="1"/>
</dbReference>
<dbReference type="PANTHER" id="PTHR30537:SF5">
    <property type="entry name" value="HTH-TYPE TRANSCRIPTIONAL ACTIVATOR TTDR-RELATED"/>
    <property type="match status" value="1"/>
</dbReference>
<dbReference type="EMBL" id="SJTG01000002">
    <property type="protein sequence ID" value="TCI11367.1"/>
    <property type="molecule type" value="Genomic_DNA"/>
</dbReference>
<dbReference type="PROSITE" id="PS50931">
    <property type="entry name" value="HTH_LYSR"/>
    <property type="match status" value="1"/>
</dbReference>
<accession>A0A4R0YQW3</accession>
<dbReference type="GO" id="GO:0003677">
    <property type="term" value="F:DNA binding"/>
    <property type="evidence" value="ECO:0007669"/>
    <property type="project" value="UniProtKB-KW"/>
</dbReference>
<dbReference type="GO" id="GO:0003700">
    <property type="term" value="F:DNA-binding transcription factor activity"/>
    <property type="evidence" value="ECO:0007669"/>
    <property type="project" value="InterPro"/>
</dbReference>
<dbReference type="InterPro" id="IPR036388">
    <property type="entry name" value="WH-like_DNA-bd_sf"/>
</dbReference>
<protein>
    <submittedName>
        <fullName evidence="6">LysR family transcriptional regulator</fullName>
    </submittedName>
</protein>
<keyword evidence="3" id="KW-0238">DNA-binding</keyword>
<dbReference type="SUPFAM" id="SSF46785">
    <property type="entry name" value="Winged helix' DNA-binding domain"/>
    <property type="match status" value="1"/>
</dbReference>
<evidence type="ECO:0000256" key="1">
    <source>
        <dbReference type="ARBA" id="ARBA00009437"/>
    </source>
</evidence>
<dbReference type="InterPro" id="IPR000847">
    <property type="entry name" value="LysR_HTH_N"/>
</dbReference>
<evidence type="ECO:0000256" key="3">
    <source>
        <dbReference type="ARBA" id="ARBA00023125"/>
    </source>
</evidence>
<sequence>MKDILTLRLYTRVAHLGSFSAAARECGMSQSQVSRVVADLEAGLGARLLSRTTRALALTEAGAEFLARIEPILAAIDDAENSVRETGELRGLLLVSMPSTMAARVVLPRLWKFSEQHPQLRVEIILEDRFNDMVREAIDVGMRVGNMPDITGTARLVGHMSRVIVASPAYLSRHGTPQSPDDILTHRVVAGPASPVSWQFERDGFTSSIAPRATITTNDTAGAIAAAVGGLGVTSTTSWACRDELARGELVQLLGEWHMAKLPVHAYFPLGRATRMPARAFVEFIASELSPLDEGSTKGS</sequence>
<evidence type="ECO:0000259" key="5">
    <source>
        <dbReference type="PROSITE" id="PS50931"/>
    </source>
</evidence>
<evidence type="ECO:0000313" key="7">
    <source>
        <dbReference type="Proteomes" id="UP000291822"/>
    </source>
</evidence>
<keyword evidence="4" id="KW-0804">Transcription</keyword>
<dbReference type="PRINTS" id="PR00039">
    <property type="entry name" value="HTHLYSR"/>
</dbReference>
<feature type="domain" description="HTH lysR-type" evidence="5">
    <location>
        <begin position="13"/>
        <end position="59"/>
    </location>
</feature>
<dbReference type="CDD" id="cd08422">
    <property type="entry name" value="PBP2_CrgA_like"/>
    <property type="match status" value="1"/>
</dbReference>
<dbReference type="PANTHER" id="PTHR30537">
    <property type="entry name" value="HTH-TYPE TRANSCRIPTIONAL REGULATOR"/>
    <property type="match status" value="1"/>
</dbReference>
<keyword evidence="7" id="KW-1185">Reference proteome</keyword>
<gene>
    <name evidence="6" type="ORF">EZM97_14390</name>
</gene>
<dbReference type="AlphaFoldDB" id="A0A4R0YQW3"/>
<comment type="similarity">
    <text evidence="1">Belongs to the LysR transcriptional regulatory family.</text>
</comment>
<evidence type="ECO:0000313" key="6">
    <source>
        <dbReference type="EMBL" id="TCI11367.1"/>
    </source>
</evidence>
<name>A0A4R0YQW3_9GAMM</name>
<dbReference type="FunFam" id="1.10.10.10:FF:000001">
    <property type="entry name" value="LysR family transcriptional regulator"/>
    <property type="match status" value="1"/>
</dbReference>
<dbReference type="InterPro" id="IPR058163">
    <property type="entry name" value="LysR-type_TF_proteobact-type"/>
</dbReference>
<dbReference type="InterPro" id="IPR005119">
    <property type="entry name" value="LysR_subst-bd"/>
</dbReference>
<keyword evidence="2" id="KW-0805">Transcription regulation</keyword>
<proteinExistence type="inferred from homology"/>
<reference evidence="6 7" key="1">
    <citation type="submission" date="2019-02" db="EMBL/GenBank/DDBJ databases">
        <title>Dyella amyloliquefaciens sp. nov., isolated from forest soil.</title>
        <authorList>
            <person name="Gao Z.-H."/>
            <person name="Qiu L.-H."/>
        </authorList>
    </citation>
    <scope>NUCLEOTIDE SEQUENCE [LARGE SCALE GENOMIC DNA]</scope>
    <source>
        <strain evidence="6 7">KACC 12747</strain>
    </source>
</reference>
<evidence type="ECO:0000256" key="4">
    <source>
        <dbReference type="ARBA" id="ARBA00023163"/>
    </source>
</evidence>
<evidence type="ECO:0000256" key="2">
    <source>
        <dbReference type="ARBA" id="ARBA00023015"/>
    </source>
</evidence>